<evidence type="ECO:0000256" key="7">
    <source>
        <dbReference type="SAM" id="MobiDB-lite"/>
    </source>
</evidence>
<organism evidence="9 10">
    <name type="scientific">Rhynchospora breviuscula</name>
    <dbReference type="NCBI Taxonomy" id="2022672"/>
    <lineage>
        <taxon>Eukaryota</taxon>
        <taxon>Viridiplantae</taxon>
        <taxon>Streptophyta</taxon>
        <taxon>Embryophyta</taxon>
        <taxon>Tracheophyta</taxon>
        <taxon>Spermatophyta</taxon>
        <taxon>Magnoliopsida</taxon>
        <taxon>Liliopsida</taxon>
        <taxon>Poales</taxon>
        <taxon>Cyperaceae</taxon>
        <taxon>Cyperoideae</taxon>
        <taxon>Rhynchosporeae</taxon>
        <taxon>Rhynchospora</taxon>
    </lineage>
</organism>
<comment type="similarity">
    <text evidence="2">Belongs to the TPX2 family.</text>
</comment>
<keyword evidence="3" id="KW-0963">Cytoplasm</keyword>
<evidence type="ECO:0000313" key="10">
    <source>
        <dbReference type="Proteomes" id="UP001151287"/>
    </source>
</evidence>
<evidence type="ECO:0000256" key="4">
    <source>
        <dbReference type="ARBA" id="ARBA00022701"/>
    </source>
</evidence>
<feature type="compositionally biased region" description="Polar residues" evidence="7">
    <location>
        <begin position="12"/>
        <end position="27"/>
    </location>
</feature>
<evidence type="ECO:0000259" key="8">
    <source>
        <dbReference type="Pfam" id="PF06886"/>
    </source>
</evidence>
<keyword evidence="10" id="KW-1185">Reference proteome</keyword>
<dbReference type="OrthoDB" id="1925970at2759"/>
<dbReference type="InterPro" id="IPR044806">
    <property type="entry name" value="WVD2/WDL1-4"/>
</dbReference>
<evidence type="ECO:0000256" key="2">
    <source>
        <dbReference type="ARBA" id="ARBA00005885"/>
    </source>
</evidence>
<feature type="compositionally biased region" description="Basic and acidic residues" evidence="7">
    <location>
        <begin position="154"/>
        <end position="164"/>
    </location>
</feature>
<dbReference type="EMBL" id="JAMQYH010000001">
    <property type="protein sequence ID" value="KAJ1701197.1"/>
    <property type="molecule type" value="Genomic_DNA"/>
</dbReference>
<evidence type="ECO:0000256" key="3">
    <source>
        <dbReference type="ARBA" id="ARBA00022490"/>
    </source>
</evidence>
<sequence>MSIEEESDCVVISTSNGHAINSSQCDNSPRPGIEETPEKEETEDIELKARPQIHMSEMASDTKEEKLDSTRVKKSISYSKSMVRTGTSTPVEDAGNGAQKPHMVSLPFALATEKRATGKPSRPSVSPVGSRNGERVLEKSSSHKIQGIATRKPLHPDNTLHQDNDDTCSVTSSITPSLRSSRSKLTVPVAPTFRIGERLEKRREFYSKLEEKHRVMEAEKLQAEARKKEEQEAAIRELRKTMMYRANPVPSFYHEPPPPKVELKKVPPTRAKSPKLTRRKSCSDAKERDGYCCRMHRNSLDSCNKDTAKIAPSTPKTAVITKTKAATKPVREKPAEQTSNGTNITVQT</sequence>
<evidence type="ECO:0000256" key="6">
    <source>
        <dbReference type="SAM" id="Coils"/>
    </source>
</evidence>
<dbReference type="Pfam" id="PF06886">
    <property type="entry name" value="TPX2"/>
    <property type="match status" value="1"/>
</dbReference>
<protein>
    <recommendedName>
        <fullName evidence="8">TPX2 C-terminal domain-containing protein</fullName>
    </recommendedName>
</protein>
<comment type="caution">
    <text evidence="9">The sequence shown here is derived from an EMBL/GenBank/DDBJ whole genome shotgun (WGS) entry which is preliminary data.</text>
</comment>
<reference evidence="9" key="1">
    <citation type="journal article" date="2022" name="Cell">
        <title>Repeat-based holocentromeres influence genome architecture and karyotype evolution.</title>
        <authorList>
            <person name="Hofstatter P.G."/>
            <person name="Thangavel G."/>
            <person name="Lux T."/>
            <person name="Neumann P."/>
            <person name="Vondrak T."/>
            <person name="Novak P."/>
            <person name="Zhang M."/>
            <person name="Costa L."/>
            <person name="Castellani M."/>
            <person name="Scott A."/>
            <person name="Toegelov H."/>
            <person name="Fuchs J."/>
            <person name="Mata-Sucre Y."/>
            <person name="Dias Y."/>
            <person name="Vanzela A.L.L."/>
            <person name="Huettel B."/>
            <person name="Almeida C.C.S."/>
            <person name="Simkova H."/>
            <person name="Souza G."/>
            <person name="Pedrosa-Harand A."/>
            <person name="Macas J."/>
            <person name="Mayer K.F.X."/>
            <person name="Houben A."/>
            <person name="Marques A."/>
        </authorList>
    </citation>
    <scope>NUCLEOTIDE SEQUENCE</scope>
    <source>
        <strain evidence="9">RhyBre1mFocal</strain>
    </source>
</reference>
<feature type="compositionally biased region" description="Basic and acidic residues" evidence="7">
    <location>
        <begin position="60"/>
        <end position="71"/>
    </location>
</feature>
<feature type="domain" description="TPX2 C-terminal" evidence="8">
    <location>
        <begin position="192"/>
        <end position="266"/>
    </location>
</feature>
<dbReference type="GO" id="GO:0008017">
    <property type="term" value="F:microtubule binding"/>
    <property type="evidence" value="ECO:0007669"/>
    <property type="project" value="InterPro"/>
</dbReference>
<dbReference type="InterPro" id="IPR027329">
    <property type="entry name" value="TPX2_C"/>
</dbReference>
<feature type="region of interest" description="Disordered" evidence="7">
    <location>
        <begin position="1"/>
        <end position="183"/>
    </location>
</feature>
<feature type="region of interest" description="Disordered" evidence="7">
    <location>
        <begin position="314"/>
        <end position="348"/>
    </location>
</feature>
<comment type="subcellular location">
    <subcellularLocation>
        <location evidence="1">Cytoplasm</location>
        <location evidence="1">Cytoskeleton</location>
    </subcellularLocation>
</comment>
<feature type="compositionally biased region" description="Low complexity" evidence="7">
    <location>
        <begin position="314"/>
        <end position="328"/>
    </location>
</feature>
<keyword evidence="4" id="KW-0493">Microtubule</keyword>
<keyword evidence="5" id="KW-0206">Cytoskeleton</keyword>
<proteinExistence type="inferred from homology"/>
<accession>A0A9Q0CWX0</accession>
<evidence type="ECO:0000256" key="5">
    <source>
        <dbReference type="ARBA" id="ARBA00023212"/>
    </source>
</evidence>
<evidence type="ECO:0000313" key="9">
    <source>
        <dbReference type="EMBL" id="KAJ1701197.1"/>
    </source>
</evidence>
<dbReference type="AlphaFoldDB" id="A0A9Q0CWX0"/>
<feature type="compositionally biased region" description="Acidic residues" evidence="7">
    <location>
        <begin position="35"/>
        <end position="44"/>
    </location>
</feature>
<gene>
    <name evidence="9" type="ORF">LUZ63_000976</name>
</gene>
<dbReference type="GO" id="GO:0005874">
    <property type="term" value="C:microtubule"/>
    <property type="evidence" value="ECO:0007669"/>
    <property type="project" value="UniProtKB-KW"/>
</dbReference>
<feature type="compositionally biased region" description="Polar residues" evidence="7">
    <location>
        <begin position="76"/>
        <end position="90"/>
    </location>
</feature>
<dbReference type="PANTHER" id="PTHR46372:SF2">
    <property type="entry name" value="PROTEIN WVD2-LIKE 3"/>
    <property type="match status" value="1"/>
</dbReference>
<feature type="coiled-coil region" evidence="6">
    <location>
        <begin position="206"/>
        <end position="241"/>
    </location>
</feature>
<dbReference type="Proteomes" id="UP001151287">
    <property type="component" value="Unassembled WGS sequence"/>
</dbReference>
<name>A0A9Q0CWX0_9POAL</name>
<keyword evidence="6" id="KW-0175">Coiled coil</keyword>
<feature type="compositionally biased region" description="Polar residues" evidence="7">
    <location>
        <begin position="336"/>
        <end position="348"/>
    </location>
</feature>
<feature type="compositionally biased region" description="Low complexity" evidence="7">
    <location>
        <begin position="120"/>
        <end position="131"/>
    </location>
</feature>
<feature type="region of interest" description="Disordered" evidence="7">
    <location>
        <begin position="249"/>
        <end position="283"/>
    </location>
</feature>
<dbReference type="GO" id="GO:0000226">
    <property type="term" value="P:microtubule cytoskeleton organization"/>
    <property type="evidence" value="ECO:0007669"/>
    <property type="project" value="InterPro"/>
</dbReference>
<dbReference type="PANTHER" id="PTHR46372">
    <property type="entry name" value="PROTEIN WVD2-LIKE 3"/>
    <property type="match status" value="1"/>
</dbReference>
<feature type="compositionally biased region" description="Basic and acidic residues" evidence="7">
    <location>
        <begin position="132"/>
        <end position="141"/>
    </location>
</feature>
<feature type="compositionally biased region" description="Low complexity" evidence="7">
    <location>
        <begin position="169"/>
        <end position="180"/>
    </location>
</feature>
<evidence type="ECO:0000256" key="1">
    <source>
        <dbReference type="ARBA" id="ARBA00004245"/>
    </source>
</evidence>